<keyword evidence="10" id="KW-1185">Reference proteome</keyword>
<dbReference type="GO" id="GO:0051920">
    <property type="term" value="F:peroxiredoxin activity"/>
    <property type="evidence" value="ECO:0007669"/>
    <property type="project" value="InterPro"/>
</dbReference>
<dbReference type="EC" id="1.11.1.15" evidence="9"/>
<dbReference type="PROSITE" id="PS51352">
    <property type="entry name" value="THIOREDOXIN_2"/>
    <property type="match status" value="1"/>
</dbReference>
<evidence type="ECO:0000259" key="8">
    <source>
        <dbReference type="PROSITE" id="PS51352"/>
    </source>
</evidence>
<evidence type="ECO:0000313" key="10">
    <source>
        <dbReference type="Proteomes" id="UP000276133"/>
    </source>
</evidence>
<keyword evidence="3 6" id="KW-0560">Oxidoreductase</keyword>
<comment type="caution">
    <text evidence="9">The sequence shown here is derived from an EMBL/GenBank/DDBJ whole genome shotgun (WGS) entry which is preliminary data.</text>
</comment>
<evidence type="ECO:0000256" key="4">
    <source>
        <dbReference type="ARBA" id="ARBA00023284"/>
    </source>
</evidence>
<organism evidence="9 10">
    <name type="scientific">Brachionus plicatilis</name>
    <name type="common">Marine rotifer</name>
    <name type="synonym">Brachionus muelleri</name>
    <dbReference type="NCBI Taxonomy" id="10195"/>
    <lineage>
        <taxon>Eukaryota</taxon>
        <taxon>Metazoa</taxon>
        <taxon>Spiralia</taxon>
        <taxon>Gnathifera</taxon>
        <taxon>Rotifera</taxon>
        <taxon>Eurotatoria</taxon>
        <taxon>Monogononta</taxon>
        <taxon>Pseudotrocha</taxon>
        <taxon>Ploima</taxon>
        <taxon>Brachionidae</taxon>
        <taxon>Brachionus</taxon>
    </lineage>
</organism>
<evidence type="ECO:0000256" key="2">
    <source>
        <dbReference type="ARBA" id="ARBA00022862"/>
    </source>
</evidence>
<proteinExistence type="inferred from homology"/>
<dbReference type="GO" id="GO:0005739">
    <property type="term" value="C:mitochondrion"/>
    <property type="evidence" value="ECO:0007669"/>
    <property type="project" value="TreeGrafter"/>
</dbReference>
<name>A0A3M7S9K1_BRAPC</name>
<evidence type="ECO:0000256" key="3">
    <source>
        <dbReference type="ARBA" id="ARBA00023002"/>
    </source>
</evidence>
<dbReference type="GO" id="GO:0005829">
    <property type="term" value="C:cytosol"/>
    <property type="evidence" value="ECO:0007669"/>
    <property type="project" value="TreeGrafter"/>
</dbReference>
<dbReference type="GO" id="GO:0045454">
    <property type="term" value="P:cell redox homeostasis"/>
    <property type="evidence" value="ECO:0007669"/>
    <property type="project" value="TreeGrafter"/>
</dbReference>
<dbReference type="Pfam" id="PF10417">
    <property type="entry name" value="1-cysPrx_C"/>
    <property type="match status" value="1"/>
</dbReference>
<dbReference type="InterPro" id="IPR013766">
    <property type="entry name" value="Thioredoxin_domain"/>
</dbReference>
<evidence type="ECO:0000313" key="9">
    <source>
        <dbReference type="EMBL" id="RNA32315.1"/>
    </source>
</evidence>
<dbReference type="CDD" id="cd03016">
    <property type="entry name" value="PRX_1cys"/>
    <property type="match status" value="1"/>
</dbReference>
<gene>
    <name evidence="9" type="ORF">BpHYR1_012245</name>
</gene>
<keyword evidence="1 6" id="KW-0575">Peroxidase</keyword>
<comment type="function">
    <text evidence="6">Thiol-specific peroxidase that catalyzes the reduction of hydrogen peroxide and organic hydroperoxides to water and alcohols, respectively.</text>
</comment>
<keyword evidence="4 6" id="KW-0676">Redox-active center</keyword>
<dbReference type="InterPro" id="IPR000866">
    <property type="entry name" value="AhpC/TSA"/>
</dbReference>
<dbReference type="Gene3D" id="3.30.1020.10">
    <property type="entry name" value="Antioxidant, Horf6, Chain A, domain2"/>
    <property type="match status" value="1"/>
</dbReference>
<dbReference type="InterPro" id="IPR019479">
    <property type="entry name" value="Peroxiredoxin_C"/>
</dbReference>
<comment type="similarity">
    <text evidence="5">Belongs to the peroxiredoxin family. Prx6 subfamily.</text>
</comment>
<feature type="active site" description="Cysteine sulfenic acid (-SOH) intermediate; for peroxidase activity" evidence="7">
    <location>
        <position position="44"/>
    </location>
</feature>
<dbReference type="PANTHER" id="PTHR43503">
    <property type="entry name" value="MCG48959-RELATED"/>
    <property type="match status" value="1"/>
</dbReference>
<evidence type="ECO:0000256" key="5">
    <source>
        <dbReference type="ARBA" id="ARBA00025719"/>
    </source>
</evidence>
<dbReference type="STRING" id="10195.A0A3M7S9K1"/>
<dbReference type="FunFam" id="3.30.1020.10:FF:000001">
    <property type="entry name" value="1-Cys peroxiredoxin"/>
    <property type="match status" value="1"/>
</dbReference>
<dbReference type="OrthoDB" id="2996783at2759"/>
<dbReference type="PANTHER" id="PTHR43503:SF4">
    <property type="entry name" value="PEROXIREDOXIN-6"/>
    <property type="match status" value="1"/>
</dbReference>
<accession>A0A3M7S9K1</accession>
<dbReference type="AlphaFoldDB" id="A0A3M7S9K1"/>
<dbReference type="FunFam" id="3.40.30.10:FF:000011">
    <property type="entry name" value="Peroxiredoxin PRX1"/>
    <property type="match status" value="1"/>
</dbReference>
<evidence type="ECO:0000256" key="1">
    <source>
        <dbReference type="ARBA" id="ARBA00022559"/>
    </source>
</evidence>
<sequence length="222" mass="25128">MVLLGHIFPNFDAVTNEGQINFHEFIGDSWCILFSHPHDFTPVCTTELARAAQLADEFVKRNVKLIALSCNDVSMHNDWIKDIQCYGKLDNSKKFPFPIIDDKTRHLAEKLKMIDPDERDPAGIPLTARAVFIIGPDKKLKLSFLYPATTGRNFDEILRVVDSLQLCAKHKVATPVDWKNGQDCMIQPGVKEEDADKLFPKGHSVIDVPSKKNYLRTTPQPN</sequence>
<protein>
    <submittedName>
        <fullName evidence="9">Peroxiredoxin-6</fullName>
        <ecNumber evidence="9">1.11.1.15</ecNumber>
    </submittedName>
</protein>
<evidence type="ECO:0000256" key="7">
    <source>
        <dbReference type="PIRSR" id="PIRSR000239-1"/>
    </source>
</evidence>
<dbReference type="Pfam" id="PF00578">
    <property type="entry name" value="AhpC-TSA"/>
    <property type="match status" value="1"/>
</dbReference>
<dbReference type="InterPro" id="IPR045020">
    <property type="entry name" value="PRX_1cys"/>
</dbReference>
<dbReference type="Proteomes" id="UP000276133">
    <property type="component" value="Unassembled WGS sequence"/>
</dbReference>
<dbReference type="PIRSF" id="PIRSF000239">
    <property type="entry name" value="AHPC"/>
    <property type="match status" value="1"/>
</dbReference>
<dbReference type="SUPFAM" id="SSF52833">
    <property type="entry name" value="Thioredoxin-like"/>
    <property type="match status" value="1"/>
</dbReference>
<reference evidence="9 10" key="1">
    <citation type="journal article" date="2018" name="Sci. Rep.">
        <title>Genomic signatures of local adaptation to the degree of environmental predictability in rotifers.</title>
        <authorList>
            <person name="Franch-Gras L."/>
            <person name="Hahn C."/>
            <person name="Garcia-Roger E.M."/>
            <person name="Carmona M.J."/>
            <person name="Serra M."/>
            <person name="Gomez A."/>
        </authorList>
    </citation>
    <scope>NUCLEOTIDE SEQUENCE [LARGE SCALE GENOMIC DNA]</scope>
    <source>
        <strain evidence="9">HYR1</strain>
    </source>
</reference>
<dbReference type="EMBL" id="REGN01001817">
    <property type="protein sequence ID" value="RNA32315.1"/>
    <property type="molecule type" value="Genomic_DNA"/>
</dbReference>
<evidence type="ECO:0000256" key="6">
    <source>
        <dbReference type="PIRNR" id="PIRNR000239"/>
    </source>
</evidence>
<dbReference type="InterPro" id="IPR024706">
    <property type="entry name" value="Peroxiredoxin_AhpC-typ"/>
</dbReference>
<dbReference type="Gene3D" id="3.40.30.10">
    <property type="entry name" value="Glutaredoxin"/>
    <property type="match status" value="1"/>
</dbReference>
<keyword evidence="2 6" id="KW-0049">Antioxidant</keyword>
<dbReference type="InterPro" id="IPR036249">
    <property type="entry name" value="Thioredoxin-like_sf"/>
</dbReference>
<feature type="domain" description="Thioredoxin" evidence="8">
    <location>
        <begin position="2"/>
        <end position="166"/>
    </location>
</feature>